<feature type="compositionally biased region" description="Low complexity" evidence="1">
    <location>
        <begin position="7"/>
        <end position="24"/>
    </location>
</feature>
<accession>A0A9P4MZ70</accession>
<organism evidence="2 3">
    <name type="scientific">Lojkania enalia</name>
    <dbReference type="NCBI Taxonomy" id="147567"/>
    <lineage>
        <taxon>Eukaryota</taxon>
        <taxon>Fungi</taxon>
        <taxon>Dikarya</taxon>
        <taxon>Ascomycota</taxon>
        <taxon>Pezizomycotina</taxon>
        <taxon>Dothideomycetes</taxon>
        <taxon>Pleosporomycetidae</taxon>
        <taxon>Pleosporales</taxon>
        <taxon>Pleosporales incertae sedis</taxon>
        <taxon>Lojkania</taxon>
    </lineage>
</organism>
<proteinExistence type="predicted"/>
<dbReference type="AlphaFoldDB" id="A0A9P4MZ70"/>
<protein>
    <submittedName>
        <fullName evidence="2">Uncharacterized protein</fullName>
    </submittedName>
</protein>
<comment type="caution">
    <text evidence="2">The sequence shown here is derived from an EMBL/GenBank/DDBJ whole genome shotgun (WGS) entry which is preliminary data.</text>
</comment>
<evidence type="ECO:0000313" key="3">
    <source>
        <dbReference type="Proteomes" id="UP000800093"/>
    </source>
</evidence>
<keyword evidence="3" id="KW-1185">Reference proteome</keyword>
<feature type="compositionally biased region" description="Polar residues" evidence="1">
    <location>
        <begin position="30"/>
        <end position="52"/>
    </location>
</feature>
<gene>
    <name evidence="2" type="ORF">CC78DRAFT_590799</name>
</gene>
<name>A0A9P4MZ70_9PLEO</name>
<reference evidence="3" key="1">
    <citation type="journal article" date="2020" name="Stud. Mycol.">
        <title>101 Dothideomycetes genomes: A test case for predicting lifestyles and emergence of pathogens.</title>
        <authorList>
            <person name="Haridas S."/>
            <person name="Albert R."/>
            <person name="Binder M."/>
            <person name="Bloem J."/>
            <person name="LaButti K."/>
            <person name="Salamov A."/>
            <person name="Andreopoulos B."/>
            <person name="Baker S."/>
            <person name="Barry K."/>
            <person name="Bills G."/>
            <person name="Bluhm B."/>
            <person name="Cannon C."/>
            <person name="Castanera R."/>
            <person name="Culley D."/>
            <person name="Daum C."/>
            <person name="Ezra D."/>
            <person name="Gonzalez J."/>
            <person name="Henrissat B."/>
            <person name="Kuo A."/>
            <person name="Liang C."/>
            <person name="Lipzen A."/>
            <person name="Lutzoni F."/>
            <person name="Magnuson J."/>
            <person name="Mondo S."/>
            <person name="Nolan M."/>
            <person name="Ohm R."/>
            <person name="Pangilinan J."/>
            <person name="Park H.-J."/>
            <person name="Ramirez L."/>
            <person name="Alfaro M."/>
            <person name="Sun H."/>
            <person name="Tritt A."/>
            <person name="Yoshinaga Y."/>
            <person name="Zwiers L.-H."/>
            <person name="Turgeon B."/>
            <person name="Goodwin S."/>
            <person name="Spatafora J."/>
            <person name="Crous P."/>
            <person name="Grigoriev I."/>
        </authorList>
    </citation>
    <scope>NUCLEOTIDE SEQUENCE [LARGE SCALE GENOMIC DNA]</scope>
    <source>
        <strain evidence="3">CBS 304.66</strain>
    </source>
</reference>
<evidence type="ECO:0000313" key="2">
    <source>
        <dbReference type="EMBL" id="KAF2260007.1"/>
    </source>
</evidence>
<dbReference type="EMBL" id="ML986691">
    <property type="protein sequence ID" value="KAF2260007.1"/>
    <property type="molecule type" value="Genomic_DNA"/>
</dbReference>
<dbReference type="OrthoDB" id="3799321at2759"/>
<sequence>MPPSQPSSTTSSSTSTTATATTTTPYYWPSQYTPTHPYSPNQPHSLYQSSSAQQTFTQESNQQSQQQTPFQHYQTPTSQTGSSAEPMRGPQITAPFQIPRMPIPWPMGRGGGASEPLDMRSLGSSGRGYQGKENDGRGNSGNSGR</sequence>
<feature type="region of interest" description="Disordered" evidence="1">
    <location>
        <begin position="1"/>
        <end position="145"/>
    </location>
</feature>
<evidence type="ECO:0000256" key="1">
    <source>
        <dbReference type="SAM" id="MobiDB-lite"/>
    </source>
</evidence>
<feature type="compositionally biased region" description="Low complexity" evidence="1">
    <location>
        <begin position="53"/>
        <end position="77"/>
    </location>
</feature>
<dbReference type="Proteomes" id="UP000800093">
    <property type="component" value="Unassembled WGS sequence"/>
</dbReference>